<protein>
    <submittedName>
        <fullName evidence="2">PTS sorbitol transporter subunit IIA</fullName>
    </submittedName>
</protein>
<dbReference type="PROSITE" id="PS51097">
    <property type="entry name" value="PTS_EIIA_TYPE_5"/>
    <property type="match status" value="1"/>
</dbReference>
<comment type="caution">
    <text evidence="1">Lacks conserved residue(s) required for the propagation of feature annotation.</text>
</comment>
<evidence type="ECO:0000313" key="3">
    <source>
        <dbReference type="EMBL" id="OTP27827.1"/>
    </source>
</evidence>
<dbReference type="RefSeq" id="WP_071867518.1">
    <property type="nucleotide sequence ID" value="NZ_BJWA01000017.1"/>
</dbReference>
<accession>A0A1L8UR32</accession>
<dbReference type="InterPro" id="IPR004716">
    <property type="entry name" value="PTS_IIA_glucitol/sorbitol-sp"/>
</dbReference>
<dbReference type="EMBL" id="NGMS01000001">
    <property type="protein sequence ID" value="OTP27827.1"/>
    <property type="molecule type" value="Genomic_DNA"/>
</dbReference>
<dbReference type="GeneID" id="60999806"/>
<dbReference type="EMBL" id="BJWA01000017">
    <property type="protein sequence ID" value="GEL81110.1"/>
    <property type="molecule type" value="Genomic_DNA"/>
</dbReference>
<proteinExistence type="predicted"/>
<sequence>MSVYSTNVTSIGAEATLFKEEKIVILFGKDAPDMLSAYCYNIELQPIHGEIKVGQQLFVNETSYRITSVGSLVNDNLKELGHITIKFDGSVKPELPGTLYVEGKEIVEIGIKTKISIK</sequence>
<keyword evidence="5" id="KW-1185">Reference proteome</keyword>
<dbReference type="GO" id="GO:0005737">
    <property type="term" value="C:cytoplasm"/>
    <property type="evidence" value="ECO:0007669"/>
    <property type="project" value="InterPro"/>
</dbReference>
<dbReference type="GO" id="GO:0009401">
    <property type="term" value="P:phosphoenolpyruvate-dependent sugar phosphotransferase system"/>
    <property type="evidence" value="ECO:0007669"/>
    <property type="project" value="InterPro"/>
</dbReference>
<name>A0A1L8UR32_ENTMU</name>
<reference evidence="2 5" key="2">
    <citation type="submission" date="2019-07" db="EMBL/GenBank/DDBJ databases">
        <title>Whole genome shotgun sequence of Enterococcus mundtii NBRC 100490.</title>
        <authorList>
            <person name="Hosoyama A."/>
            <person name="Uohara A."/>
            <person name="Ohji S."/>
            <person name="Ichikawa N."/>
        </authorList>
    </citation>
    <scope>NUCLEOTIDE SEQUENCE [LARGE SCALE GENOMIC DNA]</scope>
    <source>
        <strain evidence="2 5">NBRC 100490</strain>
    </source>
</reference>
<dbReference type="Proteomes" id="UP000195024">
    <property type="component" value="Unassembled WGS sequence"/>
</dbReference>
<dbReference type="PANTHER" id="PTHR40398:SF1">
    <property type="entry name" value="PTS SYSTEM GLUCITOL_SORBITOL-SPECIFIC EIIA COMPONENT"/>
    <property type="match status" value="1"/>
</dbReference>
<comment type="caution">
    <text evidence="3">The sequence shown here is derived from an EMBL/GenBank/DDBJ whole genome shotgun (WGS) entry which is preliminary data.</text>
</comment>
<dbReference type="PANTHER" id="PTHR40398">
    <property type="entry name" value="PTS SYSTEM GLUCITOL/SORBITOL-SPECIFIC EIIA COMPONENT"/>
    <property type="match status" value="1"/>
</dbReference>
<gene>
    <name evidence="3" type="ORF">A5802_001563</name>
    <name evidence="2" type="ORF">EMU01_22540</name>
</gene>
<evidence type="ECO:0000313" key="2">
    <source>
        <dbReference type="EMBL" id="GEL81110.1"/>
    </source>
</evidence>
<organism evidence="3 4">
    <name type="scientific">Enterococcus mundtii</name>
    <dbReference type="NCBI Taxonomy" id="53346"/>
    <lineage>
        <taxon>Bacteria</taxon>
        <taxon>Bacillati</taxon>
        <taxon>Bacillota</taxon>
        <taxon>Bacilli</taxon>
        <taxon>Lactobacillales</taxon>
        <taxon>Enterococcaceae</taxon>
        <taxon>Enterococcus</taxon>
    </lineage>
</organism>
<dbReference type="GO" id="GO:0008982">
    <property type="term" value="F:protein-N(PI)-phosphohistidine-sugar phosphotransferase activity"/>
    <property type="evidence" value="ECO:0007669"/>
    <property type="project" value="InterPro"/>
</dbReference>
<reference evidence="3 4" key="1">
    <citation type="submission" date="2017-05" db="EMBL/GenBank/DDBJ databases">
        <title>The Genome Sequence of Enterococcus mundtii 6B1_DIV0119.</title>
        <authorList>
            <consortium name="The Broad Institute Genomics Platform"/>
            <consortium name="The Broad Institute Genomic Center for Infectious Diseases"/>
            <person name="Earl A."/>
            <person name="Manson A."/>
            <person name="Schwartman J."/>
            <person name="Gilmore M."/>
            <person name="Abouelleil A."/>
            <person name="Cao P."/>
            <person name="Chapman S."/>
            <person name="Cusick C."/>
            <person name="Shea T."/>
            <person name="Young S."/>
            <person name="Neafsey D."/>
            <person name="Nusbaum C."/>
            <person name="Birren B."/>
        </authorList>
    </citation>
    <scope>NUCLEOTIDE SEQUENCE [LARGE SCALE GENOMIC DNA]</scope>
    <source>
        <strain evidence="3 4">6B1_DIV0119</strain>
    </source>
</reference>
<dbReference type="SUPFAM" id="SSF141530">
    <property type="entry name" value="PTSIIA/GutA-like"/>
    <property type="match status" value="1"/>
</dbReference>
<dbReference type="Gene3D" id="2.40.33.40">
    <property type="entry name" value="Phosphotransferase system, glucitol/sorbitol-specific IIA component"/>
    <property type="match status" value="1"/>
</dbReference>
<evidence type="ECO:0000313" key="4">
    <source>
        <dbReference type="Proteomes" id="UP000195024"/>
    </source>
</evidence>
<dbReference type="Pfam" id="PF03829">
    <property type="entry name" value="PTSIIA_gutA"/>
    <property type="match status" value="1"/>
</dbReference>
<dbReference type="AlphaFoldDB" id="A0A1L8UR32"/>
<dbReference type="GO" id="GO:0016301">
    <property type="term" value="F:kinase activity"/>
    <property type="evidence" value="ECO:0007669"/>
    <property type="project" value="TreeGrafter"/>
</dbReference>
<evidence type="ECO:0000256" key="1">
    <source>
        <dbReference type="PROSITE-ProRule" id="PRU00420"/>
    </source>
</evidence>
<dbReference type="InterPro" id="IPR036665">
    <property type="entry name" value="PTS_IIA_glucitol/sorbitol_sf"/>
</dbReference>
<dbReference type="Proteomes" id="UP000321175">
    <property type="component" value="Unassembled WGS sequence"/>
</dbReference>
<evidence type="ECO:0000313" key="5">
    <source>
        <dbReference type="Proteomes" id="UP000321175"/>
    </source>
</evidence>